<organism evidence="15 16">
    <name type="scientific">Salvia divinorum</name>
    <name type="common">Maria pastora</name>
    <name type="synonym">Diviner's sage</name>
    <dbReference type="NCBI Taxonomy" id="28513"/>
    <lineage>
        <taxon>Eukaryota</taxon>
        <taxon>Viridiplantae</taxon>
        <taxon>Streptophyta</taxon>
        <taxon>Embryophyta</taxon>
        <taxon>Tracheophyta</taxon>
        <taxon>Spermatophyta</taxon>
        <taxon>Magnoliopsida</taxon>
        <taxon>eudicotyledons</taxon>
        <taxon>Gunneridae</taxon>
        <taxon>Pentapetalae</taxon>
        <taxon>asterids</taxon>
        <taxon>lamiids</taxon>
        <taxon>Lamiales</taxon>
        <taxon>Lamiaceae</taxon>
        <taxon>Nepetoideae</taxon>
        <taxon>Mentheae</taxon>
        <taxon>Salviinae</taxon>
        <taxon>Salvia</taxon>
        <taxon>Salvia subgen. Calosphace</taxon>
    </lineage>
</organism>
<evidence type="ECO:0000259" key="14">
    <source>
        <dbReference type="Pfam" id="PF01370"/>
    </source>
</evidence>
<dbReference type="InterPro" id="IPR036291">
    <property type="entry name" value="NAD(P)-bd_dom_sf"/>
</dbReference>
<evidence type="ECO:0000256" key="1">
    <source>
        <dbReference type="ARBA" id="ARBA00004935"/>
    </source>
</evidence>
<reference evidence="15 16" key="1">
    <citation type="submission" date="2024-06" db="EMBL/GenBank/DDBJ databases">
        <title>A chromosome level genome sequence of Diviner's sage (Salvia divinorum).</title>
        <authorList>
            <person name="Ford S.A."/>
            <person name="Ro D.-K."/>
            <person name="Ness R.W."/>
            <person name="Phillips M.A."/>
        </authorList>
    </citation>
    <scope>NUCLEOTIDE SEQUENCE [LARGE SCALE GENOMIC DNA]</scope>
    <source>
        <strain evidence="15">SAF-2024a</strain>
        <tissue evidence="15">Leaf</tissue>
    </source>
</reference>
<dbReference type="GO" id="GO:0045552">
    <property type="term" value="F:dihydroflavanol 4-reductase activity"/>
    <property type="evidence" value="ECO:0007669"/>
    <property type="project" value="UniProtKB-EC"/>
</dbReference>
<dbReference type="FunFam" id="3.40.50.720:FF:000085">
    <property type="entry name" value="Dihydroflavonol reductase"/>
    <property type="match status" value="1"/>
</dbReference>
<evidence type="ECO:0000256" key="4">
    <source>
        <dbReference type="ARBA" id="ARBA00023241"/>
    </source>
</evidence>
<dbReference type="EC" id="1.1.1.234" evidence="7"/>
<dbReference type="GO" id="GO:0009813">
    <property type="term" value="P:flavonoid biosynthetic process"/>
    <property type="evidence" value="ECO:0007669"/>
    <property type="project" value="UniProtKB-KW"/>
</dbReference>
<comment type="similarity">
    <text evidence="5">Belongs to the NAD(P)-dependent epimerase/dehydratase family. Dihydroflavonol-4-reductase subfamily.</text>
</comment>
<evidence type="ECO:0000256" key="5">
    <source>
        <dbReference type="ARBA" id="ARBA00023445"/>
    </source>
</evidence>
<dbReference type="GO" id="GO:0047890">
    <property type="term" value="F:flavanone 4-reductase activity"/>
    <property type="evidence" value="ECO:0007669"/>
    <property type="project" value="UniProtKB-EC"/>
</dbReference>
<keyword evidence="16" id="KW-1185">Reference proteome</keyword>
<accession>A0ABD1G7M1</accession>
<dbReference type="Pfam" id="PF01370">
    <property type="entry name" value="Epimerase"/>
    <property type="match status" value="1"/>
</dbReference>
<dbReference type="Proteomes" id="UP001567538">
    <property type="component" value="Unassembled WGS sequence"/>
</dbReference>
<comment type="caution">
    <text evidence="15">The sequence shown here is derived from an EMBL/GenBank/DDBJ whole genome shotgun (WGS) entry which is preliminary data.</text>
</comment>
<evidence type="ECO:0000256" key="12">
    <source>
        <dbReference type="ARBA" id="ARBA00048870"/>
    </source>
</evidence>
<dbReference type="AlphaFoldDB" id="A0ABD1G7M1"/>
<dbReference type="InterPro" id="IPR001509">
    <property type="entry name" value="Epimerase_deHydtase"/>
</dbReference>
<evidence type="ECO:0000256" key="7">
    <source>
        <dbReference type="ARBA" id="ARBA00039055"/>
    </source>
</evidence>
<keyword evidence="4" id="KW-0284">Flavonoid biosynthesis</keyword>
<comment type="pathway">
    <text evidence="1">Pigment biosynthesis; anthocyanin biosynthesis.</text>
</comment>
<keyword evidence="3 15" id="KW-0560">Oxidoreductase</keyword>
<comment type="function">
    <text evidence="6">Bifunctional enzyme involved in flavonoid metabolism.</text>
</comment>
<evidence type="ECO:0000313" key="15">
    <source>
        <dbReference type="EMBL" id="KAL1540111.1"/>
    </source>
</evidence>
<dbReference type="Gene3D" id="3.40.50.720">
    <property type="entry name" value="NAD(P)-binding Rossmann-like Domain"/>
    <property type="match status" value="1"/>
</dbReference>
<evidence type="ECO:0000313" key="16">
    <source>
        <dbReference type="Proteomes" id="UP001567538"/>
    </source>
</evidence>
<feature type="domain" description="NAD-dependent epimerase/dehydratase" evidence="14">
    <location>
        <begin position="11"/>
        <end position="257"/>
    </location>
</feature>
<comment type="catalytic activity">
    <reaction evidence="12">
        <text>(2S)-flavan-4-ol + NADP(+) = (2S)-flavanone + NADPH + H(+)</text>
        <dbReference type="Rhea" id="RHEA:11228"/>
        <dbReference type="ChEBI" id="CHEBI:15378"/>
        <dbReference type="ChEBI" id="CHEBI:15605"/>
        <dbReference type="ChEBI" id="CHEBI:15606"/>
        <dbReference type="ChEBI" id="CHEBI:57783"/>
        <dbReference type="ChEBI" id="CHEBI:58349"/>
        <dbReference type="EC" id="1.1.1.234"/>
    </reaction>
</comment>
<dbReference type="EC" id="1.1.1.219" evidence="8"/>
<dbReference type="PANTHER" id="PTHR10366:SF563">
    <property type="entry name" value="CINNAMOYL-COA REDUCTASE 16"/>
    <property type="match status" value="1"/>
</dbReference>
<evidence type="ECO:0000256" key="11">
    <source>
        <dbReference type="ARBA" id="ARBA00042831"/>
    </source>
</evidence>
<evidence type="ECO:0000256" key="3">
    <source>
        <dbReference type="ARBA" id="ARBA00023002"/>
    </source>
</evidence>
<evidence type="ECO:0000256" key="6">
    <source>
        <dbReference type="ARBA" id="ARBA00037100"/>
    </source>
</evidence>
<dbReference type="InterPro" id="IPR050425">
    <property type="entry name" value="NAD(P)_dehydrat-like"/>
</dbReference>
<evidence type="ECO:0000256" key="2">
    <source>
        <dbReference type="ARBA" id="ARBA00022857"/>
    </source>
</evidence>
<dbReference type="PANTHER" id="PTHR10366">
    <property type="entry name" value="NAD DEPENDENT EPIMERASE/DEHYDRATASE"/>
    <property type="match status" value="1"/>
</dbReference>
<comment type="catalytic activity">
    <reaction evidence="13">
        <text>a (2R,3S,4S)-leucoanthocyanidin + NADP(+) = a (2R,3R)-dihydroflavonol + NADPH + H(+)</text>
        <dbReference type="Rhea" id="RHEA:54444"/>
        <dbReference type="ChEBI" id="CHEBI:15378"/>
        <dbReference type="ChEBI" id="CHEBI:57783"/>
        <dbReference type="ChEBI" id="CHEBI:58349"/>
        <dbReference type="ChEBI" id="CHEBI:138176"/>
        <dbReference type="ChEBI" id="CHEBI:138188"/>
        <dbReference type="EC" id="1.1.1.219"/>
    </reaction>
</comment>
<proteinExistence type="inferred from homology"/>
<dbReference type="CDD" id="cd08958">
    <property type="entry name" value="FR_SDR_e"/>
    <property type="match status" value="1"/>
</dbReference>
<evidence type="ECO:0000256" key="8">
    <source>
        <dbReference type="ARBA" id="ARBA00039057"/>
    </source>
</evidence>
<evidence type="ECO:0000256" key="13">
    <source>
        <dbReference type="ARBA" id="ARBA00049132"/>
    </source>
</evidence>
<keyword evidence="2" id="KW-0521">NADP</keyword>
<evidence type="ECO:0000256" key="9">
    <source>
        <dbReference type="ARBA" id="ARBA00039963"/>
    </source>
</evidence>
<dbReference type="SUPFAM" id="SSF51735">
    <property type="entry name" value="NAD(P)-binding Rossmann-fold domains"/>
    <property type="match status" value="1"/>
</dbReference>
<protein>
    <recommendedName>
        <fullName evidence="9">Dihydroflavonol 4-reductase</fullName>
        <ecNumber evidence="8">1.1.1.219</ecNumber>
        <ecNumber evidence="7">1.1.1.234</ecNumber>
    </recommendedName>
    <alternativeName>
        <fullName evidence="11">Dihydrokaempferol 4-reductase</fullName>
    </alternativeName>
    <alternativeName>
        <fullName evidence="10">Flavanone 4-reductase</fullName>
    </alternativeName>
</protein>
<evidence type="ECO:0000256" key="10">
    <source>
        <dbReference type="ARBA" id="ARBA00042087"/>
    </source>
</evidence>
<dbReference type="EMBL" id="JBEAFC010000009">
    <property type="protein sequence ID" value="KAL1540111.1"/>
    <property type="molecule type" value="Genomic_DNA"/>
</dbReference>
<gene>
    <name evidence="15" type="ORF">AAHA92_24517</name>
</gene>
<name>A0ABD1G7M1_SALDI</name>
<sequence>MENKNMEKGKVCVTGGNGFVGSWLVMRLLQHGYYVNTTVRSNTGLTNTHTHTPELGFLRDLPGASERLRIFEADLNHPDSFRAAIAGCIGVFLVAHQMPTDTTTTNSDETSTTSTLAILLACLDAKTVKRAIYTSSAAAAIFSGNSSTTIDEGSWSDLDLIHKSPPPVAAYATAKTLTEKAALEFGEKHGLEVVTLLPTYIHGPFIGPRCPASVYTLVSMLLGNADSYKYLAGSVDVVHVDDVASVQIFLFESGDAKGRYICSAVGSTIDELYQLLCRRYPHYQIAPPDCSMGRPYEISSQKLLETGFKYKYGLEEMYDGAIESCKKLGLF</sequence>